<feature type="region of interest" description="Disordered" evidence="1">
    <location>
        <begin position="56"/>
        <end position="109"/>
    </location>
</feature>
<dbReference type="Proteomes" id="UP001432322">
    <property type="component" value="Unassembled WGS sequence"/>
</dbReference>
<protein>
    <submittedName>
        <fullName evidence="3">Uncharacterized protein</fullName>
    </submittedName>
</protein>
<comment type="caution">
    <text evidence="3">The sequence shown here is derived from an EMBL/GenBank/DDBJ whole genome shotgun (WGS) entry which is preliminary data.</text>
</comment>
<dbReference type="EMBL" id="BTSY01000003">
    <property type="protein sequence ID" value="GMT17503.1"/>
    <property type="molecule type" value="Genomic_DNA"/>
</dbReference>
<dbReference type="AlphaFoldDB" id="A0AAV5VGW9"/>
<evidence type="ECO:0000313" key="3">
    <source>
        <dbReference type="EMBL" id="GMT17503.1"/>
    </source>
</evidence>
<feature type="non-terminal residue" evidence="3">
    <location>
        <position position="1"/>
    </location>
</feature>
<accession>A0AAV5VGW9</accession>
<keyword evidence="4" id="KW-1185">Reference proteome</keyword>
<feature type="compositionally biased region" description="Basic and acidic residues" evidence="1">
    <location>
        <begin position="89"/>
        <end position="100"/>
    </location>
</feature>
<organism evidence="3 4">
    <name type="scientific">Pristionchus fissidentatus</name>
    <dbReference type="NCBI Taxonomy" id="1538716"/>
    <lineage>
        <taxon>Eukaryota</taxon>
        <taxon>Metazoa</taxon>
        <taxon>Ecdysozoa</taxon>
        <taxon>Nematoda</taxon>
        <taxon>Chromadorea</taxon>
        <taxon>Rhabditida</taxon>
        <taxon>Rhabditina</taxon>
        <taxon>Diplogasteromorpha</taxon>
        <taxon>Diplogasteroidea</taxon>
        <taxon>Neodiplogasteridae</taxon>
        <taxon>Pristionchus</taxon>
    </lineage>
</organism>
<feature type="compositionally biased region" description="Low complexity" evidence="1">
    <location>
        <begin position="72"/>
        <end position="86"/>
    </location>
</feature>
<proteinExistence type="predicted"/>
<evidence type="ECO:0000256" key="2">
    <source>
        <dbReference type="SAM" id="SignalP"/>
    </source>
</evidence>
<feature type="signal peptide" evidence="2">
    <location>
        <begin position="1"/>
        <end position="23"/>
    </location>
</feature>
<gene>
    <name evidence="3" type="ORF">PFISCL1PPCAC_8800</name>
</gene>
<reference evidence="3" key="1">
    <citation type="submission" date="2023-10" db="EMBL/GenBank/DDBJ databases">
        <title>Genome assembly of Pristionchus species.</title>
        <authorList>
            <person name="Yoshida K."/>
            <person name="Sommer R.J."/>
        </authorList>
    </citation>
    <scope>NUCLEOTIDE SEQUENCE</scope>
    <source>
        <strain evidence="3">RS5133</strain>
    </source>
</reference>
<evidence type="ECO:0000313" key="4">
    <source>
        <dbReference type="Proteomes" id="UP001432322"/>
    </source>
</evidence>
<sequence>LRPVFFSIHFILHSFSYISLVSSGHSLTPSVCSNTLLSVCSFTTSTVCISCRTLQSPASSPRLPPLRPDLRPPQQLQLLQPAPSHPSVRRAEREKPDRSRPTVIPVRGR</sequence>
<feature type="chain" id="PRO_5043686208" evidence="2">
    <location>
        <begin position="24"/>
        <end position="109"/>
    </location>
</feature>
<name>A0AAV5VGW9_9BILA</name>
<keyword evidence="2" id="KW-0732">Signal</keyword>
<evidence type="ECO:0000256" key="1">
    <source>
        <dbReference type="SAM" id="MobiDB-lite"/>
    </source>
</evidence>